<comment type="caution">
    <text evidence="2">The sequence shown here is derived from an EMBL/GenBank/DDBJ whole genome shotgun (WGS) entry which is preliminary data.</text>
</comment>
<organism evidence="2 3">
    <name type="scientific">Vespula squamosa</name>
    <name type="common">Southern yellow jacket</name>
    <name type="synonym">Wasp</name>
    <dbReference type="NCBI Taxonomy" id="30214"/>
    <lineage>
        <taxon>Eukaryota</taxon>
        <taxon>Metazoa</taxon>
        <taxon>Ecdysozoa</taxon>
        <taxon>Arthropoda</taxon>
        <taxon>Hexapoda</taxon>
        <taxon>Insecta</taxon>
        <taxon>Pterygota</taxon>
        <taxon>Neoptera</taxon>
        <taxon>Endopterygota</taxon>
        <taxon>Hymenoptera</taxon>
        <taxon>Apocrita</taxon>
        <taxon>Aculeata</taxon>
        <taxon>Vespoidea</taxon>
        <taxon>Vespidae</taxon>
        <taxon>Vespinae</taxon>
        <taxon>Vespula</taxon>
    </lineage>
</organism>
<accession>A0ABD2AAG8</accession>
<name>A0ABD2AAG8_VESSQ</name>
<gene>
    <name evidence="2" type="ORF">V1478_013311</name>
</gene>
<evidence type="ECO:0000313" key="3">
    <source>
        <dbReference type="Proteomes" id="UP001607302"/>
    </source>
</evidence>
<proteinExistence type="predicted"/>
<dbReference type="Proteomes" id="UP001607302">
    <property type="component" value="Unassembled WGS sequence"/>
</dbReference>
<feature type="compositionally biased region" description="Acidic residues" evidence="1">
    <location>
        <begin position="81"/>
        <end position="91"/>
    </location>
</feature>
<evidence type="ECO:0000313" key="2">
    <source>
        <dbReference type="EMBL" id="KAL2717611.1"/>
    </source>
</evidence>
<evidence type="ECO:0000256" key="1">
    <source>
        <dbReference type="SAM" id="MobiDB-lite"/>
    </source>
</evidence>
<reference evidence="2 3" key="1">
    <citation type="journal article" date="2024" name="Ann. Entomol. Soc. Am.">
        <title>Genomic analyses of the southern and eastern yellowjacket wasps (Hymenoptera: Vespidae) reveal evolutionary signatures of social life.</title>
        <authorList>
            <person name="Catto M.A."/>
            <person name="Caine P.B."/>
            <person name="Orr S.E."/>
            <person name="Hunt B.G."/>
            <person name="Goodisman M.A.D."/>
        </authorList>
    </citation>
    <scope>NUCLEOTIDE SEQUENCE [LARGE SCALE GENOMIC DNA]</scope>
    <source>
        <strain evidence="2">233</strain>
        <tissue evidence="2">Head and thorax</tissue>
    </source>
</reference>
<dbReference type="AlphaFoldDB" id="A0ABD2AAG8"/>
<sequence>MKETQRCNDPSAYQQVYLLVVFDIDIIVKPIDDFSYQPDDYESNAHRGFHFSHGRSFFDWSRFLVSLEKFVEERVGRGEEKEEEEEEEEEKEKENFCDSTNANESRTRRWSRKRFCLLTLLEKERDR</sequence>
<keyword evidence="3" id="KW-1185">Reference proteome</keyword>
<protein>
    <submittedName>
        <fullName evidence="2">Uncharacterized protein</fullName>
    </submittedName>
</protein>
<feature type="region of interest" description="Disordered" evidence="1">
    <location>
        <begin position="73"/>
        <end position="109"/>
    </location>
</feature>
<dbReference type="EMBL" id="JAUDFV010000153">
    <property type="protein sequence ID" value="KAL2717611.1"/>
    <property type="molecule type" value="Genomic_DNA"/>
</dbReference>